<dbReference type="RefSeq" id="XP_030998311.1">
    <property type="nucleotide sequence ID" value="XM_031135247.1"/>
</dbReference>
<comment type="caution">
    <text evidence="3">The sequence shown here is derived from an EMBL/GenBank/DDBJ whole genome shotgun (WGS) entry which is preliminary data.</text>
</comment>
<organism evidence="3 4">
    <name type="scientific">Thyridium curvatum</name>
    <dbReference type="NCBI Taxonomy" id="1093900"/>
    <lineage>
        <taxon>Eukaryota</taxon>
        <taxon>Fungi</taxon>
        <taxon>Dikarya</taxon>
        <taxon>Ascomycota</taxon>
        <taxon>Pezizomycotina</taxon>
        <taxon>Sordariomycetes</taxon>
        <taxon>Sordariomycetidae</taxon>
        <taxon>Thyridiales</taxon>
        <taxon>Thyridiaceae</taxon>
        <taxon>Thyridium</taxon>
    </lineage>
</organism>
<feature type="region of interest" description="Disordered" evidence="1">
    <location>
        <begin position="530"/>
        <end position="699"/>
    </location>
</feature>
<keyword evidence="2" id="KW-0472">Membrane</keyword>
<dbReference type="EMBL" id="SKBQ01000172">
    <property type="protein sequence ID" value="TPX16600.1"/>
    <property type="molecule type" value="Genomic_DNA"/>
</dbReference>
<evidence type="ECO:0000313" key="4">
    <source>
        <dbReference type="Proteomes" id="UP000319257"/>
    </source>
</evidence>
<feature type="transmembrane region" description="Helical" evidence="2">
    <location>
        <begin position="221"/>
        <end position="243"/>
    </location>
</feature>
<evidence type="ECO:0000256" key="1">
    <source>
        <dbReference type="SAM" id="MobiDB-lite"/>
    </source>
</evidence>
<protein>
    <submittedName>
        <fullName evidence="3">Uncharacterized protein</fullName>
    </submittedName>
</protein>
<keyword evidence="2" id="KW-1133">Transmembrane helix</keyword>
<accession>A0A507BJ26</accession>
<gene>
    <name evidence="3" type="ORF">E0L32_012409</name>
</gene>
<feature type="transmembrane region" description="Helical" evidence="2">
    <location>
        <begin position="325"/>
        <end position="346"/>
    </location>
</feature>
<dbReference type="OrthoDB" id="3021074at2759"/>
<feature type="transmembrane region" description="Helical" evidence="2">
    <location>
        <begin position="286"/>
        <end position="305"/>
    </location>
</feature>
<sequence length="699" mass="75084">MPALLTHATELLQTFVDRDTVANASVNGTGDAPPLQVVCAWPVSGQYGPGSRVLYYVLVATCVLARKAEWLRSACLAAALVLPAVAAIHGIVLAAIHVDGAVDMDIYGAFQVCAIATLAGPVTARLSRTYFFNPGRNTIFLWCVLMIAGLLSLTVEFYRANPVGCPFDNEGNPAPRNLDKFPYDNITCGLVCTPETGPRNPLRRDATDDIYVIPAPAPLTFGMGTLLAAACCIPAILSLVSMWNKIVEINWRATFGQGEDENDQIEGTNGATVKGMKGVNAILKSWLSVIEVPVFSAAVLAVLILGELNLFSPQMRFRTEPIQSIGQWGPIVATGLIAFGSLYMLLAGDMETVRKGGEIGGNEDSNTNGIIVHHCNCSHHHHDENGRFLIEIDRDRASSAGRSMNGEKRHESPSPPITHQISRGRSRTPSAAVHAPESQAVNRRSSSNEDEDVVRSIVGDVDQRLRRLSTNDVGGRRKVAETLTRLSKFLETAGGDMYDLSDFKNSEAMDFPLIPGEDYRNPDLSEIKRAYNAPRDDNDDAASMRPRSRSRARSFANSVFDADGETAGPSTPRAARHSVSNSRRSRSDTMNSDRQSLDLHHTSTAGSKGPMPVKRRATLEVPGSPPAAPSDLPPSPTTPTTPSVAVPGSQGSPAIVISADSDFASPGQMPVLAPPAARMAAEPRPPPREQSPPRPKREG</sequence>
<feature type="transmembrane region" description="Helical" evidence="2">
    <location>
        <begin position="108"/>
        <end position="127"/>
    </location>
</feature>
<name>A0A507BJ26_9PEZI</name>
<reference evidence="3 4" key="1">
    <citation type="submission" date="2019-06" db="EMBL/GenBank/DDBJ databases">
        <title>Draft genome sequence of the filamentous fungus Phialemoniopsis curvata isolated from diesel fuel.</title>
        <authorList>
            <person name="Varaljay V.A."/>
            <person name="Lyon W.J."/>
            <person name="Crouch A.L."/>
            <person name="Drake C.E."/>
            <person name="Hollomon J.M."/>
            <person name="Nadeau L.J."/>
            <person name="Nunn H.S."/>
            <person name="Stevenson B.S."/>
            <person name="Bojanowski C.L."/>
            <person name="Crookes-Goodson W.J."/>
        </authorList>
    </citation>
    <scope>NUCLEOTIDE SEQUENCE [LARGE SCALE GENOMIC DNA]</scope>
    <source>
        <strain evidence="3 4">D216</strain>
    </source>
</reference>
<keyword evidence="2" id="KW-0812">Transmembrane</keyword>
<evidence type="ECO:0000313" key="3">
    <source>
        <dbReference type="EMBL" id="TPX16600.1"/>
    </source>
</evidence>
<feature type="region of interest" description="Disordered" evidence="1">
    <location>
        <begin position="399"/>
        <end position="452"/>
    </location>
</feature>
<dbReference type="GeneID" id="41979856"/>
<dbReference type="STRING" id="1093900.A0A507BJ26"/>
<keyword evidence="4" id="KW-1185">Reference proteome</keyword>
<evidence type="ECO:0000256" key="2">
    <source>
        <dbReference type="SAM" id="Phobius"/>
    </source>
</evidence>
<feature type="transmembrane region" description="Helical" evidence="2">
    <location>
        <begin position="139"/>
        <end position="158"/>
    </location>
</feature>
<dbReference type="InParanoid" id="A0A507BJ26"/>
<proteinExistence type="predicted"/>
<feature type="compositionally biased region" description="Polar residues" evidence="1">
    <location>
        <begin position="417"/>
        <end position="429"/>
    </location>
</feature>
<dbReference type="AlphaFoldDB" id="A0A507BJ26"/>
<feature type="transmembrane region" description="Helical" evidence="2">
    <location>
        <begin position="74"/>
        <end position="96"/>
    </location>
</feature>
<dbReference type="Proteomes" id="UP000319257">
    <property type="component" value="Unassembled WGS sequence"/>
</dbReference>
<feature type="compositionally biased region" description="Pro residues" evidence="1">
    <location>
        <begin position="623"/>
        <end position="639"/>
    </location>
</feature>
<feature type="compositionally biased region" description="Low complexity" evidence="1">
    <location>
        <begin position="640"/>
        <end position="649"/>
    </location>
</feature>